<comment type="caution">
    <text evidence="2">The sequence shown here is derived from an EMBL/GenBank/DDBJ whole genome shotgun (WGS) entry which is preliminary data.</text>
</comment>
<dbReference type="Proteomes" id="UP000193411">
    <property type="component" value="Unassembled WGS sequence"/>
</dbReference>
<dbReference type="AlphaFoldDB" id="A0A1Y2HGE2"/>
<sequence>MLMQYCRPFSCNAIPIRCTTCDCHGQIPCIAPTVSTVPPPGRNRRPSRAQAATSPLYKIPTIPMPRSPAQLARYCPVFHRSVSPVGHVSRSNFCDPLGARTYAVGQVNTAQLSVPGGRAGGRAFRSVGVDSGVLLERCWPTTRVDGTGTDPKTASKGGGTRGTRNGNWSISRVMSSIAKLQKIALSSVAPPRRPCSARL</sequence>
<dbReference type="EMBL" id="MCFL01000034">
    <property type="protein sequence ID" value="ORZ33658.1"/>
    <property type="molecule type" value="Genomic_DNA"/>
</dbReference>
<evidence type="ECO:0000313" key="3">
    <source>
        <dbReference type="Proteomes" id="UP000193411"/>
    </source>
</evidence>
<evidence type="ECO:0000313" key="2">
    <source>
        <dbReference type="EMBL" id="ORZ33658.1"/>
    </source>
</evidence>
<proteinExistence type="predicted"/>
<organism evidence="2 3">
    <name type="scientific">Catenaria anguillulae PL171</name>
    <dbReference type="NCBI Taxonomy" id="765915"/>
    <lineage>
        <taxon>Eukaryota</taxon>
        <taxon>Fungi</taxon>
        <taxon>Fungi incertae sedis</taxon>
        <taxon>Blastocladiomycota</taxon>
        <taxon>Blastocladiomycetes</taxon>
        <taxon>Blastocladiales</taxon>
        <taxon>Catenariaceae</taxon>
        <taxon>Catenaria</taxon>
    </lineage>
</organism>
<gene>
    <name evidence="2" type="ORF">BCR44DRAFT_285040</name>
</gene>
<evidence type="ECO:0000256" key="1">
    <source>
        <dbReference type="SAM" id="MobiDB-lite"/>
    </source>
</evidence>
<keyword evidence="3" id="KW-1185">Reference proteome</keyword>
<feature type="region of interest" description="Disordered" evidence="1">
    <location>
        <begin position="144"/>
        <end position="167"/>
    </location>
</feature>
<protein>
    <submittedName>
        <fullName evidence="2">Uncharacterized protein</fullName>
    </submittedName>
</protein>
<accession>A0A1Y2HGE2</accession>
<reference evidence="2 3" key="1">
    <citation type="submission" date="2016-07" db="EMBL/GenBank/DDBJ databases">
        <title>Pervasive Adenine N6-methylation of Active Genes in Fungi.</title>
        <authorList>
            <consortium name="DOE Joint Genome Institute"/>
            <person name="Mondo S.J."/>
            <person name="Dannebaum R.O."/>
            <person name="Kuo R.C."/>
            <person name="Labutti K."/>
            <person name="Haridas S."/>
            <person name="Kuo A."/>
            <person name="Salamov A."/>
            <person name="Ahrendt S.R."/>
            <person name="Lipzen A."/>
            <person name="Sullivan W."/>
            <person name="Andreopoulos W.B."/>
            <person name="Clum A."/>
            <person name="Lindquist E."/>
            <person name="Daum C."/>
            <person name="Ramamoorthy G.K."/>
            <person name="Gryganskyi A."/>
            <person name="Culley D."/>
            <person name="Magnuson J.K."/>
            <person name="James T.Y."/>
            <person name="O'Malley M.A."/>
            <person name="Stajich J.E."/>
            <person name="Spatafora J.W."/>
            <person name="Visel A."/>
            <person name="Grigoriev I.V."/>
        </authorList>
    </citation>
    <scope>NUCLEOTIDE SEQUENCE [LARGE SCALE GENOMIC DNA]</scope>
    <source>
        <strain evidence="2 3">PL171</strain>
    </source>
</reference>
<name>A0A1Y2HGE2_9FUNG</name>